<evidence type="ECO:0000313" key="2">
    <source>
        <dbReference type="Proteomes" id="UP001057279"/>
    </source>
</evidence>
<sequence>MLRSKRSPCNEKPVYRNKVAPAWRQRERPGETSCSQRTNPDTHDPLDPIRPVPEQGAAESVSTSQQIHRLLVAPEPLSRKGGITINGADNLPGVNPAQGSQNSLPGCVDSLGPSLFSLCFDEPLPKHTLPDSNNATEASTEWVPQIFSGAREPQPCGPQVEKCEITRQKSSEPRPGDFSTAVRLTIMEKETPRGDAAPQRDQDEP</sequence>
<comment type="caution">
    <text evidence="1">The sequence shown here is derived from an EMBL/GenBank/DDBJ whole genome shotgun (WGS) entry which is preliminary data.</text>
</comment>
<proteinExistence type="predicted"/>
<gene>
    <name evidence="1" type="ORF">MJG53_018993</name>
</gene>
<name>A0ACB9U3V7_9CETA</name>
<accession>A0ACB9U3V7</accession>
<dbReference type="Proteomes" id="UP001057279">
    <property type="component" value="Linkage Group LG25"/>
</dbReference>
<organism evidence="1 2">
    <name type="scientific">Ovis ammon polii x Ovis aries</name>
    <dbReference type="NCBI Taxonomy" id="2918886"/>
    <lineage>
        <taxon>Eukaryota</taxon>
        <taxon>Metazoa</taxon>
        <taxon>Chordata</taxon>
        <taxon>Craniata</taxon>
        <taxon>Vertebrata</taxon>
        <taxon>Euteleostomi</taxon>
        <taxon>Mammalia</taxon>
        <taxon>Eutheria</taxon>
        <taxon>Laurasiatheria</taxon>
        <taxon>Artiodactyla</taxon>
        <taxon>Ruminantia</taxon>
        <taxon>Pecora</taxon>
        <taxon>Bovidae</taxon>
        <taxon>Caprinae</taxon>
        <taxon>Ovis</taxon>
    </lineage>
</organism>
<dbReference type="EMBL" id="CM043050">
    <property type="protein sequence ID" value="KAI4557039.1"/>
    <property type="molecule type" value="Genomic_DNA"/>
</dbReference>
<reference evidence="1" key="1">
    <citation type="submission" date="2022-03" db="EMBL/GenBank/DDBJ databases">
        <title>Genomic analyses of argali, domestic sheep and their hybrids provide insights into chromosomal evolution, heterosis and genetic basis of agronomic traits.</title>
        <authorList>
            <person name="Li M."/>
        </authorList>
    </citation>
    <scope>NUCLEOTIDE SEQUENCE</scope>
    <source>
        <strain evidence="1">F1 hybrid</strain>
    </source>
</reference>
<keyword evidence="2" id="KW-1185">Reference proteome</keyword>
<evidence type="ECO:0000313" key="1">
    <source>
        <dbReference type="EMBL" id="KAI4557039.1"/>
    </source>
</evidence>
<protein>
    <submittedName>
        <fullName evidence="1">Uncharacterized protein</fullName>
    </submittedName>
</protein>